<dbReference type="PRINTS" id="PR01837">
    <property type="entry name" value="MGTCSAPBPROT"/>
</dbReference>
<dbReference type="InterPro" id="IPR003416">
    <property type="entry name" value="MgtC/SapB/SrpB/YhiD_fam"/>
</dbReference>
<evidence type="ECO:0000256" key="4">
    <source>
        <dbReference type="ARBA" id="ARBA00022692"/>
    </source>
</evidence>
<evidence type="ECO:0000256" key="7">
    <source>
        <dbReference type="SAM" id="Phobius"/>
    </source>
</evidence>
<feature type="transmembrane region" description="Helical" evidence="7">
    <location>
        <begin position="76"/>
        <end position="93"/>
    </location>
</feature>
<comment type="caution">
    <text evidence="9">The sequence shown here is derived from an EMBL/GenBank/DDBJ whole genome shotgun (WGS) entry which is preliminary data.</text>
</comment>
<evidence type="ECO:0000256" key="6">
    <source>
        <dbReference type="ARBA" id="ARBA00023136"/>
    </source>
</evidence>
<evidence type="ECO:0000256" key="2">
    <source>
        <dbReference type="ARBA" id="ARBA00009298"/>
    </source>
</evidence>
<evidence type="ECO:0000256" key="5">
    <source>
        <dbReference type="ARBA" id="ARBA00022989"/>
    </source>
</evidence>
<feature type="transmembrane region" description="Helical" evidence="7">
    <location>
        <begin position="39"/>
        <end position="56"/>
    </location>
</feature>
<keyword evidence="5 7" id="KW-1133">Transmembrane helix</keyword>
<feature type="transmembrane region" description="Helical" evidence="7">
    <location>
        <begin position="100"/>
        <end position="118"/>
    </location>
</feature>
<evidence type="ECO:0000256" key="3">
    <source>
        <dbReference type="ARBA" id="ARBA00022475"/>
    </source>
</evidence>
<protein>
    <submittedName>
        <fullName evidence="9">Putative Mg2+ transporter-C (MgtC) family protein</fullName>
    </submittedName>
</protein>
<evidence type="ECO:0000259" key="8">
    <source>
        <dbReference type="Pfam" id="PF02308"/>
    </source>
</evidence>
<dbReference type="PANTHER" id="PTHR33778">
    <property type="entry name" value="PROTEIN MGTC"/>
    <property type="match status" value="1"/>
</dbReference>
<dbReference type="PANTHER" id="PTHR33778:SF1">
    <property type="entry name" value="MAGNESIUM TRANSPORTER YHID-RELATED"/>
    <property type="match status" value="1"/>
</dbReference>
<feature type="domain" description="MgtC/SapB/SrpB/YhiD N-terminal" evidence="8">
    <location>
        <begin position="14"/>
        <end position="145"/>
    </location>
</feature>
<accession>A0A841JRI9</accession>
<comment type="similarity">
    <text evidence="2">Belongs to the MgtC/SapB family.</text>
</comment>
<organism evidence="9 10">
    <name type="scientific">Silvibacterium bohemicum</name>
    <dbReference type="NCBI Taxonomy" id="1577686"/>
    <lineage>
        <taxon>Bacteria</taxon>
        <taxon>Pseudomonadati</taxon>
        <taxon>Acidobacteriota</taxon>
        <taxon>Terriglobia</taxon>
        <taxon>Terriglobales</taxon>
        <taxon>Acidobacteriaceae</taxon>
        <taxon>Silvibacterium</taxon>
    </lineage>
</organism>
<dbReference type="InterPro" id="IPR049177">
    <property type="entry name" value="MgtC_SapB_SrpB_YhiD_N"/>
</dbReference>
<dbReference type="OrthoDB" id="9811198at2"/>
<dbReference type="EMBL" id="JACHEK010000003">
    <property type="protein sequence ID" value="MBB6143936.1"/>
    <property type="molecule type" value="Genomic_DNA"/>
</dbReference>
<dbReference type="RefSeq" id="WP_050058504.1">
    <property type="nucleotide sequence ID" value="NZ_JACHEK010000003.1"/>
</dbReference>
<proteinExistence type="inferred from homology"/>
<sequence>MPVTLSWQQIALRMACAFFAGGLIGVNRDGKGRPAGMRTTVLVCLAACVAMLQANLLMNSTGKTPNSFVVLDLMRLPLGILTGIGFIGAGAILRRGDTVLGVTTAATLWMATVMGLCFGGGQLLLGGAAAALTLVTLSGLKWLEHRMDQQHRGKLTVTFNGYIFSEDRLRHQLRAGALHIHSWSVLAAPEAQETTVECELRWQHPSRDPFPPDIVPELQRSSGVTQVNWQG</sequence>
<keyword evidence="6 7" id="KW-0472">Membrane</keyword>
<gene>
    <name evidence="9" type="ORF">HNQ77_001885</name>
</gene>
<dbReference type="Pfam" id="PF02308">
    <property type="entry name" value="MgtC"/>
    <property type="match status" value="1"/>
</dbReference>
<evidence type="ECO:0000313" key="9">
    <source>
        <dbReference type="EMBL" id="MBB6143936.1"/>
    </source>
</evidence>
<comment type="subcellular location">
    <subcellularLocation>
        <location evidence="1">Cell membrane</location>
        <topology evidence="1">Multi-pass membrane protein</topology>
    </subcellularLocation>
</comment>
<name>A0A841JRI9_9BACT</name>
<keyword evidence="10" id="KW-1185">Reference proteome</keyword>
<dbReference type="GO" id="GO:0005886">
    <property type="term" value="C:plasma membrane"/>
    <property type="evidence" value="ECO:0007669"/>
    <property type="project" value="UniProtKB-SubCell"/>
</dbReference>
<evidence type="ECO:0000256" key="1">
    <source>
        <dbReference type="ARBA" id="ARBA00004651"/>
    </source>
</evidence>
<dbReference type="Proteomes" id="UP000538666">
    <property type="component" value="Unassembled WGS sequence"/>
</dbReference>
<evidence type="ECO:0000313" key="10">
    <source>
        <dbReference type="Proteomes" id="UP000538666"/>
    </source>
</evidence>
<feature type="transmembrane region" description="Helical" evidence="7">
    <location>
        <begin position="6"/>
        <end position="27"/>
    </location>
</feature>
<feature type="transmembrane region" description="Helical" evidence="7">
    <location>
        <begin position="124"/>
        <end position="143"/>
    </location>
</feature>
<keyword evidence="3" id="KW-1003">Cell membrane</keyword>
<reference evidence="9 10" key="1">
    <citation type="submission" date="2020-08" db="EMBL/GenBank/DDBJ databases">
        <title>Genomic Encyclopedia of Type Strains, Phase IV (KMG-IV): sequencing the most valuable type-strain genomes for metagenomic binning, comparative biology and taxonomic classification.</title>
        <authorList>
            <person name="Goeker M."/>
        </authorList>
    </citation>
    <scope>NUCLEOTIDE SEQUENCE [LARGE SCALE GENOMIC DNA]</scope>
    <source>
        <strain evidence="9 10">DSM 103733</strain>
    </source>
</reference>
<keyword evidence="4 7" id="KW-0812">Transmembrane</keyword>
<dbReference type="AlphaFoldDB" id="A0A841JRI9"/>